<dbReference type="GeneID" id="72001979"/>
<reference evidence="1 2" key="1">
    <citation type="journal article" date="2021" name="Environ. Microbiol.">
        <title>Gene family expansions and transcriptome signatures uncover fungal adaptations to wood decay.</title>
        <authorList>
            <person name="Hage H."/>
            <person name="Miyauchi S."/>
            <person name="Viragh M."/>
            <person name="Drula E."/>
            <person name="Min B."/>
            <person name="Chaduli D."/>
            <person name="Navarro D."/>
            <person name="Favel A."/>
            <person name="Norest M."/>
            <person name="Lesage-Meessen L."/>
            <person name="Balint B."/>
            <person name="Merenyi Z."/>
            <person name="de Eugenio L."/>
            <person name="Morin E."/>
            <person name="Martinez A.T."/>
            <person name="Baldrian P."/>
            <person name="Stursova M."/>
            <person name="Martinez M.J."/>
            <person name="Novotny C."/>
            <person name="Magnuson J.K."/>
            <person name="Spatafora J.W."/>
            <person name="Maurice S."/>
            <person name="Pangilinan J."/>
            <person name="Andreopoulos W."/>
            <person name="LaButti K."/>
            <person name="Hundley H."/>
            <person name="Na H."/>
            <person name="Kuo A."/>
            <person name="Barry K."/>
            <person name="Lipzen A."/>
            <person name="Henrissat B."/>
            <person name="Riley R."/>
            <person name="Ahrendt S."/>
            <person name="Nagy L.G."/>
            <person name="Grigoriev I.V."/>
            <person name="Martin F."/>
            <person name="Rosso M.N."/>
        </authorList>
    </citation>
    <scope>NUCLEOTIDE SEQUENCE [LARGE SCALE GENOMIC DNA]</scope>
    <source>
        <strain evidence="1 2">CIRM-BRFM 1785</strain>
    </source>
</reference>
<protein>
    <recommendedName>
        <fullName evidence="3">HNH nuclease domain-containing protein</fullName>
    </recommendedName>
</protein>
<name>A0ABQ8JXU1_9APHY</name>
<keyword evidence="2" id="KW-1185">Reference proteome</keyword>
<organism evidence="1 2">
    <name type="scientific">Rhodofomes roseus</name>
    <dbReference type="NCBI Taxonomy" id="34475"/>
    <lineage>
        <taxon>Eukaryota</taxon>
        <taxon>Fungi</taxon>
        <taxon>Dikarya</taxon>
        <taxon>Basidiomycota</taxon>
        <taxon>Agaricomycotina</taxon>
        <taxon>Agaricomycetes</taxon>
        <taxon>Polyporales</taxon>
        <taxon>Rhodofomes</taxon>
    </lineage>
</organism>
<proteinExistence type="predicted"/>
<comment type="caution">
    <text evidence="1">The sequence shown here is derived from an EMBL/GenBank/DDBJ whole genome shotgun (WGS) entry which is preliminary data.</text>
</comment>
<sequence length="359" mass="40229">MTALPSVAQVQHQLLIVQEDNTALSLYSTVILPAEKAANKADHIVYARVVGYLFLYPPNSTARATLKLEVAFCNTVSDDNDRFKAVYDLGMGYVRNLIRIFRKSRGKTPVPSSHLSRPSFDKLKQDILKSSPRNHSDAKDAALVRDDHRCVLTRMVDRHSLREGLAVQRWPEEPVVDTRCSHIFPDSLGSIEAGESGNEEHQVGTVWTILQRFGYEDVYNELKADQKGTGIHRLNNILTLAPTIQGAFDDMELWLEAIPDKANHYRVVLAPYLAHKSLDHGLQENVQFVVHGNCDLPLPNPRCLSIHAACCRIAHMSGAAKYLDVIFRDMEELDVLAEDGASAEVLTYALHRLVERGRT</sequence>
<dbReference type="RefSeq" id="XP_047772576.1">
    <property type="nucleotide sequence ID" value="XM_047921247.1"/>
</dbReference>
<dbReference type="Proteomes" id="UP000814176">
    <property type="component" value="Unassembled WGS sequence"/>
</dbReference>
<gene>
    <name evidence="1" type="ORF">C8Q71DRAFT_718745</name>
</gene>
<evidence type="ECO:0000313" key="2">
    <source>
        <dbReference type="Proteomes" id="UP000814176"/>
    </source>
</evidence>
<evidence type="ECO:0008006" key="3">
    <source>
        <dbReference type="Google" id="ProtNLM"/>
    </source>
</evidence>
<evidence type="ECO:0000313" key="1">
    <source>
        <dbReference type="EMBL" id="KAH9829044.1"/>
    </source>
</evidence>
<dbReference type="EMBL" id="JADCUA010000044">
    <property type="protein sequence ID" value="KAH9829044.1"/>
    <property type="molecule type" value="Genomic_DNA"/>
</dbReference>
<accession>A0ABQ8JXU1</accession>